<keyword evidence="2" id="KW-1185">Reference proteome</keyword>
<reference evidence="1" key="1">
    <citation type="journal article" date="2020" name="Nat. Commun.">
        <title>Large-scale genome sequencing of mycorrhizal fungi provides insights into the early evolution of symbiotic traits.</title>
        <authorList>
            <person name="Miyauchi S."/>
            <person name="Kiss E."/>
            <person name="Kuo A."/>
            <person name="Drula E."/>
            <person name="Kohler A."/>
            <person name="Sanchez-Garcia M."/>
            <person name="Morin E."/>
            <person name="Andreopoulos B."/>
            <person name="Barry K.W."/>
            <person name="Bonito G."/>
            <person name="Buee M."/>
            <person name="Carver A."/>
            <person name="Chen C."/>
            <person name="Cichocki N."/>
            <person name="Clum A."/>
            <person name="Culley D."/>
            <person name="Crous P.W."/>
            <person name="Fauchery L."/>
            <person name="Girlanda M."/>
            <person name="Hayes R.D."/>
            <person name="Keri Z."/>
            <person name="LaButti K."/>
            <person name="Lipzen A."/>
            <person name="Lombard V."/>
            <person name="Magnuson J."/>
            <person name="Maillard F."/>
            <person name="Murat C."/>
            <person name="Nolan M."/>
            <person name="Ohm R.A."/>
            <person name="Pangilinan J."/>
            <person name="Pereira M.F."/>
            <person name="Perotto S."/>
            <person name="Peter M."/>
            <person name="Pfister S."/>
            <person name="Riley R."/>
            <person name="Sitrit Y."/>
            <person name="Stielow J.B."/>
            <person name="Szollosi G."/>
            <person name="Zifcakova L."/>
            <person name="Stursova M."/>
            <person name="Spatafora J.W."/>
            <person name="Tedersoo L."/>
            <person name="Vaario L.M."/>
            <person name="Yamada A."/>
            <person name="Yan M."/>
            <person name="Wang P."/>
            <person name="Xu J."/>
            <person name="Bruns T."/>
            <person name="Baldrian P."/>
            <person name="Vilgalys R."/>
            <person name="Dunand C."/>
            <person name="Henrissat B."/>
            <person name="Grigoriev I.V."/>
            <person name="Hibbett D."/>
            <person name="Nagy L.G."/>
            <person name="Martin F.M."/>
        </authorList>
    </citation>
    <scope>NUCLEOTIDE SEQUENCE</scope>
    <source>
        <strain evidence="1">UP504</strain>
    </source>
</reference>
<protein>
    <submittedName>
        <fullName evidence="1">Uncharacterized protein</fullName>
    </submittedName>
</protein>
<accession>A0A9P6DWI4</accession>
<gene>
    <name evidence="1" type="ORF">BS47DRAFT_1036741</name>
</gene>
<organism evidence="1 2">
    <name type="scientific">Hydnum rufescens UP504</name>
    <dbReference type="NCBI Taxonomy" id="1448309"/>
    <lineage>
        <taxon>Eukaryota</taxon>
        <taxon>Fungi</taxon>
        <taxon>Dikarya</taxon>
        <taxon>Basidiomycota</taxon>
        <taxon>Agaricomycotina</taxon>
        <taxon>Agaricomycetes</taxon>
        <taxon>Cantharellales</taxon>
        <taxon>Hydnaceae</taxon>
        <taxon>Hydnum</taxon>
    </lineage>
</organism>
<dbReference type="Proteomes" id="UP000886523">
    <property type="component" value="Unassembled WGS sequence"/>
</dbReference>
<proteinExistence type="predicted"/>
<name>A0A9P6DWI4_9AGAM</name>
<dbReference type="EMBL" id="MU128982">
    <property type="protein sequence ID" value="KAF9512800.1"/>
    <property type="molecule type" value="Genomic_DNA"/>
</dbReference>
<dbReference type="AlphaFoldDB" id="A0A9P6DWI4"/>
<sequence>MAVPEIELAVTHRRVRLLFPFSISKSNYEIEAPKFKWSPSTTRPFPPLFPCSPSFPTCTTMDTTTRQKAKWTERLRAVFTFRKRQNTNNHRPAEIPSKGISLNAIVAAENALRWIPVGGARDGIGAFLSVVKKSI</sequence>
<evidence type="ECO:0000313" key="1">
    <source>
        <dbReference type="EMBL" id="KAF9512800.1"/>
    </source>
</evidence>
<comment type="caution">
    <text evidence="1">The sequence shown here is derived from an EMBL/GenBank/DDBJ whole genome shotgun (WGS) entry which is preliminary data.</text>
</comment>
<evidence type="ECO:0000313" key="2">
    <source>
        <dbReference type="Proteomes" id="UP000886523"/>
    </source>
</evidence>